<dbReference type="AlphaFoldDB" id="A0A397TXI2"/>
<dbReference type="SMART" id="SM00614">
    <property type="entry name" value="ZnF_BED"/>
    <property type="match status" value="1"/>
</dbReference>
<comment type="caution">
    <text evidence="1">The sequence shown here is derived from an EMBL/GenBank/DDBJ whole genome shotgun (WGS) entry which is preliminary data.</text>
</comment>
<keyword evidence="2" id="KW-1185">Reference proteome</keyword>
<accession>A0A397TXI2</accession>
<dbReference type="OrthoDB" id="2432905at2759"/>
<sequence>MEDDNLEYYYSSDYETMHIDWKQEMSKPKRLYKRKQPSFIWDYFEKDIDSMGEEVRICKILDESGQRCNQKYKNVGSSTGNLIVHLRDEHGIVSQDDIEVSKK</sequence>
<feature type="non-terminal residue" evidence="1">
    <location>
        <position position="103"/>
    </location>
</feature>
<dbReference type="Proteomes" id="UP000266673">
    <property type="component" value="Unassembled WGS sequence"/>
</dbReference>
<reference evidence="1 2" key="1">
    <citation type="submission" date="2018-06" db="EMBL/GenBank/DDBJ databases">
        <title>Comparative genomics reveals the genomic features of Rhizophagus irregularis, R. cerebriforme, R. diaphanum and Gigaspora rosea, and their symbiotic lifestyle signature.</title>
        <authorList>
            <person name="Morin E."/>
            <person name="San Clemente H."/>
            <person name="Chen E.C.H."/>
            <person name="De La Providencia I."/>
            <person name="Hainaut M."/>
            <person name="Kuo A."/>
            <person name="Kohler A."/>
            <person name="Murat C."/>
            <person name="Tang N."/>
            <person name="Roy S."/>
            <person name="Loubradou J."/>
            <person name="Henrissat B."/>
            <person name="Grigoriev I.V."/>
            <person name="Corradi N."/>
            <person name="Roux C."/>
            <person name="Martin F.M."/>
        </authorList>
    </citation>
    <scope>NUCLEOTIDE SEQUENCE [LARGE SCALE GENOMIC DNA]</scope>
    <source>
        <strain evidence="1 2">DAOM 194757</strain>
    </source>
</reference>
<protein>
    <recommendedName>
        <fullName evidence="3">BED-type domain-containing protein</fullName>
    </recommendedName>
</protein>
<organism evidence="1 2">
    <name type="scientific">Gigaspora rosea</name>
    <dbReference type="NCBI Taxonomy" id="44941"/>
    <lineage>
        <taxon>Eukaryota</taxon>
        <taxon>Fungi</taxon>
        <taxon>Fungi incertae sedis</taxon>
        <taxon>Mucoromycota</taxon>
        <taxon>Glomeromycotina</taxon>
        <taxon>Glomeromycetes</taxon>
        <taxon>Diversisporales</taxon>
        <taxon>Gigasporaceae</taxon>
        <taxon>Gigaspora</taxon>
    </lineage>
</organism>
<evidence type="ECO:0000313" key="2">
    <source>
        <dbReference type="Proteomes" id="UP000266673"/>
    </source>
</evidence>
<evidence type="ECO:0008006" key="3">
    <source>
        <dbReference type="Google" id="ProtNLM"/>
    </source>
</evidence>
<name>A0A397TXI2_9GLOM</name>
<proteinExistence type="predicted"/>
<dbReference type="STRING" id="44941.A0A397TXI2"/>
<dbReference type="EMBL" id="QKWP01003092">
    <property type="protein sequence ID" value="RIB01487.1"/>
    <property type="molecule type" value="Genomic_DNA"/>
</dbReference>
<gene>
    <name evidence="1" type="ORF">C2G38_2150436</name>
</gene>
<evidence type="ECO:0000313" key="1">
    <source>
        <dbReference type="EMBL" id="RIB01487.1"/>
    </source>
</evidence>